<evidence type="ECO:0000256" key="3">
    <source>
        <dbReference type="ARBA" id="ARBA00022692"/>
    </source>
</evidence>
<feature type="transmembrane region" description="Helical" evidence="7">
    <location>
        <begin position="432"/>
        <end position="449"/>
    </location>
</feature>
<dbReference type="AlphaFoldDB" id="A0A1X2GJ89"/>
<dbReference type="Pfam" id="PF07690">
    <property type="entry name" value="MFS_1"/>
    <property type="match status" value="1"/>
</dbReference>
<keyword evidence="4 7" id="KW-1133">Transmembrane helix</keyword>
<feature type="transmembrane region" description="Helical" evidence="7">
    <location>
        <begin position="328"/>
        <end position="352"/>
    </location>
</feature>
<dbReference type="STRING" id="101127.A0A1X2GJ89"/>
<feature type="transmembrane region" description="Helical" evidence="7">
    <location>
        <begin position="154"/>
        <end position="176"/>
    </location>
</feature>
<dbReference type="GO" id="GO:0000329">
    <property type="term" value="C:fungal-type vacuole membrane"/>
    <property type="evidence" value="ECO:0007669"/>
    <property type="project" value="TreeGrafter"/>
</dbReference>
<comment type="caution">
    <text evidence="9">The sequence shown here is derived from an EMBL/GenBank/DDBJ whole genome shotgun (WGS) entry which is preliminary data.</text>
</comment>
<dbReference type="GO" id="GO:0015174">
    <property type="term" value="F:basic amino acid transmembrane transporter activity"/>
    <property type="evidence" value="ECO:0007669"/>
    <property type="project" value="TreeGrafter"/>
</dbReference>
<protein>
    <submittedName>
        <fullName evidence="9">MFS general substrate transporter</fullName>
    </submittedName>
</protein>
<evidence type="ECO:0000256" key="1">
    <source>
        <dbReference type="ARBA" id="ARBA00004127"/>
    </source>
</evidence>
<gene>
    <name evidence="9" type="ORF">DM01DRAFT_1389583</name>
</gene>
<feature type="transmembrane region" description="Helical" evidence="7">
    <location>
        <begin position="259"/>
        <end position="279"/>
    </location>
</feature>
<evidence type="ECO:0000313" key="10">
    <source>
        <dbReference type="Proteomes" id="UP000242146"/>
    </source>
</evidence>
<dbReference type="OrthoDB" id="10021397at2759"/>
<dbReference type="GO" id="GO:0012505">
    <property type="term" value="C:endomembrane system"/>
    <property type="evidence" value="ECO:0007669"/>
    <property type="project" value="UniProtKB-SubCell"/>
</dbReference>
<feature type="compositionally biased region" description="Polar residues" evidence="6">
    <location>
        <begin position="30"/>
        <end position="40"/>
    </location>
</feature>
<dbReference type="PANTHER" id="PTHR23501">
    <property type="entry name" value="MAJOR FACILITATOR SUPERFAMILY"/>
    <property type="match status" value="1"/>
</dbReference>
<evidence type="ECO:0000256" key="2">
    <source>
        <dbReference type="ARBA" id="ARBA00022448"/>
    </source>
</evidence>
<keyword evidence="2" id="KW-0813">Transport</keyword>
<feature type="transmembrane region" description="Helical" evidence="7">
    <location>
        <begin position="364"/>
        <end position="382"/>
    </location>
</feature>
<feature type="domain" description="Major facilitator superfamily (MFS) profile" evidence="8">
    <location>
        <begin position="60"/>
        <end position="555"/>
    </location>
</feature>
<evidence type="ECO:0000259" key="8">
    <source>
        <dbReference type="PROSITE" id="PS50850"/>
    </source>
</evidence>
<dbReference type="EMBL" id="MCGT01000012">
    <property type="protein sequence ID" value="ORX55062.1"/>
    <property type="molecule type" value="Genomic_DNA"/>
</dbReference>
<feature type="transmembrane region" description="Helical" evidence="7">
    <location>
        <begin position="285"/>
        <end position="307"/>
    </location>
</feature>
<evidence type="ECO:0000256" key="4">
    <source>
        <dbReference type="ARBA" id="ARBA00022989"/>
    </source>
</evidence>
<feature type="transmembrane region" description="Helical" evidence="7">
    <location>
        <begin position="394"/>
        <end position="412"/>
    </location>
</feature>
<dbReference type="Proteomes" id="UP000242146">
    <property type="component" value="Unassembled WGS sequence"/>
</dbReference>
<feature type="transmembrane region" description="Helical" evidence="7">
    <location>
        <begin position="188"/>
        <end position="205"/>
    </location>
</feature>
<keyword evidence="3 7" id="KW-0812">Transmembrane</keyword>
<dbReference type="PANTHER" id="PTHR23501:SF191">
    <property type="entry name" value="VACUOLAR BASIC AMINO ACID TRANSPORTER 4"/>
    <property type="match status" value="1"/>
</dbReference>
<feature type="transmembrane region" description="Helical" evidence="7">
    <location>
        <begin position="125"/>
        <end position="148"/>
    </location>
</feature>
<comment type="subcellular location">
    <subcellularLocation>
        <location evidence="1">Endomembrane system</location>
        <topology evidence="1">Multi-pass membrane protein</topology>
    </subcellularLocation>
</comment>
<keyword evidence="5 7" id="KW-0472">Membrane</keyword>
<feature type="transmembrane region" description="Helical" evidence="7">
    <location>
        <begin position="461"/>
        <end position="482"/>
    </location>
</feature>
<dbReference type="GO" id="GO:0005886">
    <property type="term" value="C:plasma membrane"/>
    <property type="evidence" value="ECO:0007669"/>
    <property type="project" value="TreeGrafter"/>
</dbReference>
<dbReference type="SUPFAM" id="SSF103473">
    <property type="entry name" value="MFS general substrate transporter"/>
    <property type="match status" value="1"/>
</dbReference>
<evidence type="ECO:0000256" key="7">
    <source>
        <dbReference type="SAM" id="Phobius"/>
    </source>
</evidence>
<dbReference type="Gene3D" id="1.20.1250.20">
    <property type="entry name" value="MFS general substrate transporter like domains"/>
    <property type="match status" value="1"/>
</dbReference>
<dbReference type="PROSITE" id="PS50850">
    <property type="entry name" value="MFS"/>
    <property type="match status" value="1"/>
</dbReference>
<feature type="transmembrane region" description="Helical" evidence="7">
    <location>
        <begin position="57"/>
        <end position="83"/>
    </location>
</feature>
<name>A0A1X2GJ89_9FUNG</name>
<dbReference type="InterPro" id="IPR011701">
    <property type="entry name" value="MFS"/>
</dbReference>
<evidence type="ECO:0000256" key="6">
    <source>
        <dbReference type="SAM" id="MobiDB-lite"/>
    </source>
</evidence>
<dbReference type="Gene3D" id="1.20.1720.10">
    <property type="entry name" value="Multidrug resistance protein D"/>
    <property type="match status" value="1"/>
</dbReference>
<dbReference type="InterPro" id="IPR020846">
    <property type="entry name" value="MFS_dom"/>
</dbReference>
<organism evidence="9 10">
    <name type="scientific">Hesseltinella vesiculosa</name>
    <dbReference type="NCBI Taxonomy" id="101127"/>
    <lineage>
        <taxon>Eukaryota</taxon>
        <taxon>Fungi</taxon>
        <taxon>Fungi incertae sedis</taxon>
        <taxon>Mucoromycota</taxon>
        <taxon>Mucoromycotina</taxon>
        <taxon>Mucoromycetes</taxon>
        <taxon>Mucorales</taxon>
        <taxon>Cunninghamellaceae</taxon>
        <taxon>Hesseltinella</taxon>
    </lineage>
</organism>
<evidence type="ECO:0000313" key="9">
    <source>
        <dbReference type="EMBL" id="ORX55062.1"/>
    </source>
</evidence>
<keyword evidence="10" id="KW-1185">Reference proteome</keyword>
<feature type="region of interest" description="Disordered" evidence="6">
    <location>
        <begin position="1"/>
        <end position="41"/>
    </location>
</feature>
<reference evidence="9 10" key="1">
    <citation type="submission" date="2016-07" db="EMBL/GenBank/DDBJ databases">
        <title>Pervasive Adenine N6-methylation of Active Genes in Fungi.</title>
        <authorList>
            <consortium name="DOE Joint Genome Institute"/>
            <person name="Mondo S.J."/>
            <person name="Dannebaum R.O."/>
            <person name="Kuo R.C."/>
            <person name="Labutti K."/>
            <person name="Haridas S."/>
            <person name="Kuo A."/>
            <person name="Salamov A."/>
            <person name="Ahrendt S.R."/>
            <person name="Lipzen A."/>
            <person name="Sullivan W."/>
            <person name="Andreopoulos W.B."/>
            <person name="Clum A."/>
            <person name="Lindquist E."/>
            <person name="Daum C."/>
            <person name="Ramamoorthy G.K."/>
            <person name="Gryganskyi A."/>
            <person name="Culley D."/>
            <person name="Magnuson J.K."/>
            <person name="James T.Y."/>
            <person name="O'Malley M.A."/>
            <person name="Stajich J.E."/>
            <person name="Spatafora J.W."/>
            <person name="Visel A."/>
            <person name="Grigoriev I.V."/>
        </authorList>
    </citation>
    <scope>NUCLEOTIDE SEQUENCE [LARGE SCALE GENOMIC DNA]</scope>
    <source>
        <strain evidence="9 10">NRRL 3301</strain>
    </source>
</reference>
<dbReference type="InterPro" id="IPR036259">
    <property type="entry name" value="MFS_trans_sf"/>
</dbReference>
<accession>A0A1X2GJ89</accession>
<feature type="transmembrane region" description="Helical" evidence="7">
    <location>
        <begin position="217"/>
        <end position="238"/>
    </location>
</feature>
<feature type="transmembrane region" description="Helical" evidence="7">
    <location>
        <begin position="531"/>
        <end position="550"/>
    </location>
</feature>
<feature type="compositionally biased region" description="Polar residues" evidence="6">
    <location>
        <begin position="1"/>
        <end position="10"/>
    </location>
</feature>
<evidence type="ECO:0000256" key="5">
    <source>
        <dbReference type="ARBA" id="ARBA00023136"/>
    </source>
</evidence>
<feature type="transmembrane region" description="Helical" evidence="7">
    <location>
        <begin position="95"/>
        <end position="113"/>
    </location>
</feature>
<sequence>MASAQETQPLLSGKKFGYDHQSPDTVRVHSPSSGGSTQTEEASDVDIVASRLNGVSLFTILFGLWIGVSLSSMDVSIVATIYTKIGTEFKRSNEIIWIATAYMLSYTALQPLYGRISDIFGRKSAVVFATTFFFVGSVLCGMATGIWYLAIARIIAGIGGGGIHTLTTILISDLVPMRERGSYQGYSNIAYSVGSVIGAPLGGLLSDTVGWRWCFYINIPFLCITMYIMTFLLTDYNIKEQVEAGKSSDLWQRLKQVDYAGVITVVTAVSAFLIATSMGGNMVPWSHPMVIGGLSVSILSALAFCYVEKNWAASPLMPWHIISSRTPLACSAANLFLIMSSQSTIYLIPLFFQGVLGFSPAKSGLYYLPKVGAISIGSVYAGKHMARTGEYQRLTIFGSTLCVASMIGYASWSPSTSSTILILTTLTDGLSLGMVLTTTLIAMLSCVGAKEMATITSMSYLFRSTGGVIGISITSAIFQGLIKAMLLERITGPDAAQYIEIARKSMNDIRELLPKDVLEIVLETYQVALRYAFLCCVLASLLSLLSTFFIQRFELETRMRK</sequence>
<proteinExistence type="predicted"/>